<dbReference type="GeneID" id="112904291"/>
<reference evidence="3" key="1">
    <citation type="submission" date="2025-08" db="UniProtKB">
        <authorList>
            <consortium name="RefSeq"/>
        </authorList>
    </citation>
    <scope>IDENTIFICATION</scope>
    <source>
        <tissue evidence="3">Entire body</tissue>
    </source>
</reference>
<accession>A0A7F5R3F2</accession>
<dbReference type="AlphaFoldDB" id="A0A7F5R3F2"/>
<protein>
    <submittedName>
        <fullName evidence="3">Uncharacterized protein LOC112904291 isoform X2</fullName>
    </submittedName>
</protein>
<feature type="region of interest" description="Disordered" evidence="1">
    <location>
        <begin position="70"/>
        <end position="92"/>
    </location>
</feature>
<dbReference type="OrthoDB" id="429145at2759"/>
<keyword evidence="2" id="KW-1185">Reference proteome</keyword>
<feature type="region of interest" description="Disordered" evidence="1">
    <location>
        <begin position="11"/>
        <end position="33"/>
    </location>
</feature>
<evidence type="ECO:0000313" key="3">
    <source>
        <dbReference type="RefSeq" id="XP_025829724.1"/>
    </source>
</evidence>
<name>A0A7F5R3F2_AGRPL</name>
<gene>
    <name evidence="3" type="primary">LOC112904291</name>
</gene>
<proteinExistence type="predicted"/>
<sequence length="92" mass="9940">MPSGKCGCDKCAEKRKGDSQSCSDEAPPEVKETENSNCSKFKCEICEKYAAINEGVLCSSFCKHLFSPAGQEDKCVGSCSRKSSNKTEDKSV</sequence>
<evidence type="ECO:0000313" key="2">
    <source>
        <dbReference type="Proteomes" id="UP000192223"/>
    </source>
</evidence>
<dbReference type="Proteomes" id="UP000192223">
    <property type="component" value="Unplaced"/>
</dbReference>
<organism evidence="2 3">
    <name type="scientific">Agrilus planipennis</name>
    <name type="common">Emerald ash borer</name>
    <name type="synonym">Agrilus marcopoli</name>
    <dbReference type="NCBI Taxonomy" id="224129"/>
    <lineage>
        <taxon>Eukaryota</taxon>
        <taxon>Metazoa</taxon>
        <taxon>Ecdysozoa</taxon>
        <taxon>Arthropoda</taxon>
        <taxon>Hexapoda</taxon>
        <taxon>Insecta</taxon>
        <taxon>Pterygota</taxon>
        <taxon>Neoptera</taxon>
        <taxon>Endopterygota</taxon>
        <taxon>Coleoptera</taxon>
        <taxon>Polyphaga</taxon>
        <taxon>Elateriformia</taxon>
        <taxon>Buprestoidea</taxon>
        <taxon>Buprestidae</taxon>
        <taxon>Agrilinae</taxon>
        <taxon>Agrilus</taxon>
    </lineage>
</organism>
<dbReference type="RefSeq" id="XP_025829724.1">
    <property type="nucleotide sequence ID" value="XM_025973939.1"/>
</dbReference>
<evidence type="ECO:0000256" key="1">
    <source>
        <dbReference type="SAM" id="MobiDB-lite"/>
    </source>
</evidence>